<dbReference type="SMART" id="SM00421">
    <property type="entry name" value="HTH_LUXR"/>
    <property type="match status" value="1"/>
</dbReference>
<accession>A0ABR6EIS4</accession>
<proteinExistence type="predicted"/>
<dbReference type="InterPro" id="IPR036388">
    <property type="entry name" value="WH-like_DNA-bd_sf"/>
</dbReference>
<dbReference type="EMBL" id="WMLF01000216">
    <property type="protein sequence ID" value="MBB1244967.1"/>
    <property type="molecule type" value="Genomic_DNA"/>
</dbReference>
<name>A0ABR6EIS4_9ACTN</name>
<dbReference type="Pfam" id="PF00196">
    <property type="entry name" value="GerE"/>
    <property type="match status" value="1"/>
</dbReference>
<dbReference type="InterPro" id="IPR016032">
    <property type="entry name" value="Sig_transdc_resp-reg_C-effctor"/>
</dbReference>
<dbReference type="InterPro" id="IPR000792">
    <property type="entry name" value="Tscrpt_reg_LuxR_C"/>
</dbReference>
<reference evidence="3" key="1">
    <citation type="journal article" date="2020" name="Syst. Appl. Microbiol.">
        <title>Streptomyces alkaliterrae sp. nov., isolated from an alkaline soil, and emended descriptions of Streptomyces alkaliphilus, Streptomyces calidiresistens and Streptomyces durbertensis.</title>
        <authorList>
            <person name="Swiecimska M."/>
            <person name="Golinska P."/>
            <person name="Nouioui I."/>
            <person name="Wypij M."/>
            <person name="Rai M."/>
            <person name="Sangal V."/>
            <person name="Goodfellow M."/>
        </authorList>
    </citation>
    <scope>NUCLEOTIDE SEQUENCE [LARGE SCALE GENOMIC DNA]</scope>
    <source>
        <strain evidence="3">DSM 104538</strain>
    </source>
</reference>
<gene>
    <name evidence="2" type="ORF">GL263_15530</name>
</gene>
<dbReference type="Gene3D" id="1.10.10.10">
    <property type="entry name" value="Winged helix-like DNA-binding domain superfamily/Winged helix DNA-binding domain"/>
    <property type="match status" value="1"/>
</dbReference>
<dbReference type="SUPFAM" id="SSF56024">
    <property type="entry name" value="Phospholipase D/nuclease"/>
    <property type="match status" value="1"/>
</dbReference>
<comment type="caution">
    <text evidence="2">The sequence shown here is derived from an EMBL/GenBank/DDBJ whole genome shotgun (WGS) entry which is preliminary data.</text>
</comment>
<organism evidence="2 3">
    <name type="scientific">Streptomyces durbertensis</name>
    <dbReference type="NCBI Taxonomy" id="2448886"/>
    <lineage>
        <taxon>Bacteria</taxon>
        <taxon>Bacillati</taxon>
        <taxon>Actinomycetota</taxon>
        <taxon>Actinomycetes</taxon>
        <taxon>Kitasatosporales</taxon>
        <taxon>Streptomycetaceae</taxon>
        <taxon>Streptomyces</taxon>
    </lineage>
</organism>
<dbReference type="SUPFAM" id="SSF46894">
    <property type="entry name" value="C-terminal effector domain of the bipartite response regulators"/>
    <property type="match status" value="1"/>
</dbReference>
<dbReference type="PANTHER" id="PTHR34293">
    <property type="entry name" value="HTH-TYPE TRANSCRIPTIONAL REGULATOR TRMBL2"/>
    <property type="match status" value="1"/>
</dbReference>
<dbReference type="RefSeq" id="WP_228456526.1">
    <property type="nucleotide sequence ID" value="NZ_WMLF01000216.1"/>
</dbReference>
<sequence length="352" mass="39584">MTGDNATGGHKLPETDINLFSDLPMIGEQASRIYRFTVGRRFFSKEDIADGLDLQPEEADKSLQHLLQCRLIRRLEHDSGRYEVVPPDQARTLLLGAPVRSLNRLMQQVDTLRAEFAKLVPIYEASLARRMSSQAVEIVPDLTTARDLISELSARCEKEVLTAQPGGARPREILEEAAQRTIELLERGVRMRTLYQYSAQFDNATLAFTERMAAKGAEVRAVPHMLNRVIVFDGEAALIEHHEGSAGAVLVHDPSVVAFLAAVFEQHWLSAKPLLLEYDREHVTSTSDKVKQEILRLFIQGEEDKVISRRLGMSTRTCQRHLSDIMRQIGARNRAHAGYLISERGLLTLLPD</sequence>
<evidence type="ECO:0000313" key="3">
    <source>
        <dbReference type="Proteomes" id="UP000766698"/>
    </source>
</evidence>
<evidence type="ECO:0000259" key="1">
    <source>
        <dbReference type="SMART" id="SM00421"/>
    </source>
</evidence>
<dbReference type="Gene3D" id="3.30.870.10">
    <property type="entry name" value="Endonuclease Chain A"/>
    <property type="match status" value="1"/>
</dbReference>
<dbReference type="PANTHER" id="PTHR34293:SF1">
    <property type="entry name" value="HTH-TYPE TRANSCRIPTIONAL REGULATOR TRMBL2"/>
    <property type="match status" value="1"/>
</dbReference>
<dbReference type="Proteomes" id="UP000766698">
    <property type="component" value="Unassembled WGS sequence"/>
</dbReference>
<evidence type="ECO:0000313" key="2">
    <source>
        <dbReference type="EMBL" id="MBB1244967.1"/>
    </source>
</evidence>
<keyword evidence="3" id="KW-1185">Reference proteome</keyword>
<dbReference type="CDD" id="cd06170">
    <property type="entry name" value="LuxR_C_like"/>
    <property type="match status" value="1"/>
</dbReference>
<feature type="domain" description="HTH luxR-type" evidence="1">
    <location>
        <begin position="292"/>
        <end position="341"/>
    </location>
</feature>
<dbReference type="InterPro" id="IPR051797">
    <property type="entry name" value="TrmB-like"/>
</dbReference>
<protein>
    <submittedName>
        <fullName evidence="2">Helix-turn-helix transcriptional regulator</fullName>
    </submittedName>
</protein>